<dbReference type="Pfam" id="PF00194">
    <property type="entry name" value="Carb_anhydrase"/>
    <property type="match status" value="1"/>
</dbReference>
<evidence type="ECO:0000256" key="8">
    <source>
        <dbReference type="RuleBase" id="RU367011"/>
    </source>
</evidence>
<dbReference type="GO" id="GO:0008270">
    <property type="term" value="F:zinc ion binding"/>
    <property type="evidence" value="ECO:0007669"/>
    <property type="project" value="UniProtKB-UniRule"/>
</dbReference>
<reference evidence="11 12" key="1">
    <citation type="journal article" date="2017" name="Gigascience">
        <title>Genome sequence of the small brown planthopper, Laodelphax striatellus.</title>
        <authorList>
            <person name="Zhu J."/>
            <person name="Jiang F."/>
            <person name="Wang X."/>
            <person name="Yang P."/>
            <person name="Bao Y."/>
            <person name="Zhao W."/>
            <person name="Wang W."/>
            <person name="Lu H."/>
            <person name="Wang Q."/>
            <person name="Cui N."/>
            <person name="Li J."/>
            <person name="Chen X."/>
            <person name="Luo L."/>
            <person name="Yu J."/>
            <person name="Kang L."/>
            <person name="Cui F."/>
        </authorList>
    </citation>
    <scope>NUCLEOTIDE SEQUENCE [LARGE SCALE GENOMIC DNA]</scope>
    <source>
        <strain evidence="11">Lst14</strain>
    </source>
</reference>
<evidence type="ECO:0000259" key="10">
    <source>
        <dbReference type="PROSITE" id="PS51144"/>
    </source>
</evidence>
<comment type="cofactor">
    <cofactor evidence="1 8">
        <name>Zn(2+)</name>
        <dbReference type="ChEBI" id="CHEBI:29105"/>
    </cofactor>
</comment>
<keyword evidence="6 8" id="KW-0456">Lyase</keyword>
<evidence type="ECO:0000256" key="5">
    <source>
        <dbReference type="ARBA" id="ARBA00022833"/>
    </source>
</evidence>
<comment type="caution">
    <text evidence="11">The sequence shown here is derived from an EMBL/GenBank/DDBJ whole genome shotgun (WGS) entry which is preliminary data.</text>
</comment>
<dbReference type="AlphaFoldDB" id="A0A482WP38"/>
<keyword evidence="5 8" id="KW-0862">Zinc</keyword>
<dbReference type="Proteomes" id="UP000291343">
    <property type="component" value="Unassembled WGS sequence"/>
</dbReference>
<dbReference type="SUPFAM" id="SSF51069">
    <property type="entry name" value="Carbonic anhydrase"/>
    <property type="match status" value="1"/>
</dbReference>
<dbReference type="InParanoid" id="A0A482WP38"/>
<dbReference type="STRING" id="195883.A0A482WP38"/>
<dbReference type="InterPro" id="IPR036398">
    <property type="entry name" value="CA_dom_sf"/>
</dbReference>
<evidence type="ECO:0000256" key="2">
    <source>
        <dbReference type="ARBA" id="ARBA00010718"/>
    </source>
</evidence>
<evidence type="ECO:0000313" key="11">
    <source>
        <dbReference type="EMBL" id="RZF35046.1"/>
    </source>
</evidence>
<evidence type="ECO:0000256" key="7">
    <source>
        <dbReference type="ARBA" id="ARBA00048348"/>
    </source>
</evidence>
<evidence type="ECO:0000256" key="3">
    <source>
        <dbReference type="ARBA" id="ARBA00012925"/>
    </source>
</evidence>
<dbReference type="PROSITE" id="PS00162">
    <property type="entry name" value="ALPHA_CA_1"/>
    <property type="match status" value="1"/>
</dbReference>
<protein>
    <recommendedName>
        <fullName evidence="3 8">Carbonic anhydrase</fullName>
        <ecNumber evidence="3 8">4.2.1.1</ecNumber>
    </recommendedName>
</protein>
<evidence type="ECO:0000256" key="4">
    <source>
        <dbReference type="ARBA" id="ARBA00022723"/>
    </source>
</evidence>
<dbReference type="InterPro" id="IPR023561">
    <property type="entry name" value="Carbonic_anhydrase_a-class"/>
</dbReference>
<gene>
    <name evidence="11" type="ORF">LSTR_LSTR009638</name>
</gene>
<dbReference type="PANTHER" id="PTHR18952">
    <property type="entry name" value="CARBONIC ANHYDRASE"/>
    <property type="match status" value="1"/>
</dbReference>
<comment type="similarity">
    <text evidence="2 8">Belongs to the alpha-carbonic anhydrase family.</text>
</comment>
<dbReference type="FunCoup" id="A0A482WP38">
    <property type="interactions" value="46"/>
</dbReference>
<dbReference type="InterPro" id="IPR001148">
    <property type="entry name" value="CA_dom"/>
</dbReference>
<evidence type="ECO:0000313" key="12">
    <source>
        <dbReference type="Proteomes" id="UP000291343"/>
    </source>
</evidence>
<keyword evidence="12" id="KW-1185">Reference proteome</keyword>
<name>A0A482WP38_LAOST</name>
<dbReference type="Gene3D" id="3.10.200.10">
    <property type="entry name" value="Alpha carbonic anhydrase"/>
    <property type="match status" value="1"/>
</dbReference>
<dbReference type="EC" id="4.2.1.1" evidence="3 8"/>
<dbReference type="GO" id="GO:0004089">
    <property type="term" value="F:carbonate dehydratase activity"/>
    <property type="evidence" value="ECO:0007669"/>
    <property type="project" value="UniProtKB-UniRule"/>
</dbReference>
<dbReference type="PROSITE" id="PS51144">
    <property type="entry name" value="ALPHA_CA_2"/>
    <property type="match status" value="1"/>
</dbReference>
<feature type="region of interest" description="Disordered" evidence="9">
    <location>
        <begin position="1"/>
        <end position="31"/>
    </location>
</feature>
<evidence type="ECO:0000256" key="1">
    <source>
        <dbReference type="ARBA" id="ARBA00001947"/>
    </source>
</evidence>
<dbReference type="GO" id="GO:0005737">
    <property type="term" value="C:cytoplasm"/>
    <property type="evidence" value="ECO:0007669"/>
    <property type="project" value="TreeGrafter"/>
</dbReference>
<sequence length="276" mass="31129">MSKSCEWGYTEQNGPSTWPSKFPQAAGSRQSPVDVKTEIATSDETLKMKPLTWRYKPTICKQIVNPGYGWRVDVQGDDQTASELAGGPLGNKYRLEQFHCHWGRDSTTGSEHTVDGKSYSGELHLVHWNCEKYKTFGEAAQHSDGLAVLGVFLEVSDKSHSEIEKIVSLIKRIVYRGQSATVEEDIDPSKLLPSTDLHYWTYLGSLTTPPCTESVTWIIFKEPIRVSEDQLAIFRSLRSYSQQEACPLDEHNGHVLHNYRPPLPLGNRELRECGSM</sequence>
<comment type="catalytic activity">
    <reaction evidence="7 8">
        <text>hydrogencarbonate + H(+) = CO2 + H2O</text>
        <dbReference type="Rhea" id="RHEA:10748"/>
        <dbReference type="ChEBI" id="CHEBI:15377"/>
        <dbReference type="ChEBI" id="CHEBI:15378"/>
        <dbReference type="ChEBI" id="CHEBI:16526"/>
        <dbReference type="ChEBI" id="CHEBI:17544"/>
        <dbReference type="EC" id="4.2.1.1"/>
    </reaction>
</comment>
<proteinExistence type="inferred from homology"/>
<evidence type="ECO:0000256" key="9">
    <source>
        <dbReference type="SAM" id="MobiDB-lite"/>
    </source>
</evidence>
<dbReference type="SMR" id="A0A482WP38"/>
<dbReference type="EMBL" id="QKKF02029694">
    <property type="protein sequence ID" value="RZF35046.1"/>
    <property type="molecule type" value="Genomic_DNA"/>
</dbReference>
<comment type="function">
    <text evidence="8">Reversible hydration of carbon dioxide.</text>
</comment>
<organism evidence="11 12">
    <name type="scientific">Laodelphax striatellus</name>
    <name type="common">Small brown planthopper</name>
    <name type="synonym">Delphax striatella</name>
    <dbReference type="NCBI Taxonomy" id="195883"/>
    <lineage>
        <taxon>Eukaryota</taxon>
        <taxon>Metazoa</taxon>
        <taxon>Ecdysozoa</taxon>
        <taxon>Arthropoda</taxon>
        <taxon>Hexapoda</taxon>
        <taxon>Insecta</taxon>
        <taxon>Pterygota</taxon>
        <taxon>Neoptera</taxon>
        <taxon>Paraneoptera</taxon>
        <taxon>Hemiptera</taxon>
        <taxon>Auchenorrhyncha</taxon>
        <taxon>Fulgoroidea</taxon>
        <taxon>Delphacidae</taxon>
        <taxon>Criomorphinae</taxon>
        <taxon>Laodelphax</taxon>
    </lineage>
</organism>
<feature type="domain" description="Alpha-carbonic anhydrase" evidence="10">
    <location>
        <begin position="5"/>
        <end position="274"/>
    </location>
</feature>
<feature type="compositionally biased region" description="Polar residues" evidence="9">
    <location>
        <begin position="10"/>
        <end position="19"/>
    </location>
</feature>
<keyword evidence="4 8" id="KW-0479">Metal-binding</keyword>
<dbReference type="PANTHER" id="PTHR18952:SF141">
    <property type="entry name" value="CARBONIC ANHYDRASE"/>
    <property type="match status" value="1"/>
</dbReference>
<accession>A0A482WP38</accession>
<evidence type="ECO:0000256" key="6">
    <source>
        <dbReference type="ARBA" id="ARBA00023239"/>
    </source>
</evidence>
<dbReference type="InterPro" id="IPR018338">
    <property type="entry name" value="Carbonic_anhydrase_a-class_CS"/>
</dbReference>
<dbReference type="OrthoDB" id="429145at2759"/>
<dbReference type="SMART" id="SM01057">
    <property type="entry name" value="Carb_anhydrase"/>
    <property type="match status" value="1"/>
</dbReference>